<keyword evidence="3" id="KW-1185">Reference proteome</keyword>
<feature type="compositionally biased region" description="Low complexity" evidence="1">
    <location>
        <begin position="222"/>
        <end position="238"/>
    </location>
</feature>
<feature type="region of interest" description="Disordered" evidence="1">
    <location>
        <begin position="147"/>
        <end position="168"/>
    </location>
</feature>
<evidence type="ECO:0000313" key="3">
    <source>
        <dbReference type="Proteomes" id="UP000054498"/>
    </source>
</evidence>
<name>A0A0D2MTH1_9CHLO</name>
<accession>A0A0D2MTH1</accession>
<dbReference type="Proteomes" id="UP000054498">
    <property type="component" value="Unassembled WGS sequence"/>
</dbReference>
<feature type="region of interest" description="Disordered" evidence="1">
    <location>
        <begin position="184"/>
        <end position="268"/>
    </location>
</feature>
<gene>
    <name evidence="2" type="ORF">MNEG_2094</name>
</gene>
<reference evidence="2 3" key="1">
    <citation type="journal article" date="2013" name="BMC Genomics">
        <title>Reconstruction of the lipid metabolism for the microalga Monoraphidium neglectum from its genome sequence reveals characteristics suitable for biofuel production.</title>
        <authorList>
            <person name="Bogen C."/>
            <person name="Al-Dilaimi A."/>
            <person name="Albersmeier A."/>
            <person name="Wichmann J."/>
            <person name="Grundmann M."/>
            <person name="Rupp O."/>
            <person name="Lauersen K.J."/>
            <person name="Blifernez-Klassen O."/>
            <person name="Kalinowski J."/>
            <person name="Goesmann A."/>
            <person name="Mussgnug J.H."/>
            <person name="Kruse O."/>
        </authorList>
    </citation>
    <scope>NUCLEOTIDE SEQUENCE [LARGE SCALE GENOMIC DNA]</scope>
    <source>
        <strain evidence="2 3">SAG 48.87</strain>
    </source>
</reference>
<proteinExistence type="predicted"/>
<sequence>MKLSSPEIAGKCPARTAFCWRSCRDSCEPVRPSDVIVSGDACKKAGASLGPVASKSACETTRKYCNGGRQAPMKAARAVGPVQLDQCANIALGACQQDTNNAWSWRHPCGRELRGGYAQCSAQDFKAFFEGDSRDLCFSLARDVTGVQPGTNQWADDDDNNANYGGGGNNANYGGNNGGYNGGYNGPVPARGPAGGPAQPPAAGAQQPRGGVSGGPVVLRGAPVKAPQPAAPAKAAAPSPKPTAVPAPGRPQAGGPAGLGLLQGLGQRAGNPQGLSGLFGSGMRQLGLVAGRRLLAA</sequence>
<evidence type="ECO:0000313" key="2">
    <source>
        <dbReference type="EMBL" id="KIZ05870.1"/>
    </source>
</evidence>
<dbReference type="EMBL" id="KK100446">
    <property type="protein sequence ID" value="KIZ05870.1"/>
    <property type="molecule type" value="Genomic_DNA"/>
</dbReference>
<evidence type="ECO:0000256" key="1">
    <source>
        <dbReference type="SAM" id="MobiDB-lite"/>
    </source>
</evidence>
<dbReference type="AlphaFoldDB" id="A0A0D2MTH1"/>
<dbReference type="KEGG" id="mng:MNEG_2094"/>
<organism evidence="2 3">
    <name type="scientific">Monoraphidium neglectum</name>
    <dbReference type="NCBI Taxonomy" id="145388"/>
    <lineage>
        <taxon>Eukaryota</taxon>
        <taxon>Viridiplantae</taxon>
        <taxon>Chlorophyta</taxon>
        <taxon>core chlorophytes</taxon>
        <taxon>Chlorophyceae</taxon>
        <taxon>CS clade</taxon>
        <taxon>Sphaeropleales</taxon>
        <taxon>Selenastraceae</taxon>
        <taxon>Monoraphidium</taxon>
    </lineage>
</organism>
<protein>
    <submittedName>
        <fullName evidence="2">Uncharacterized protein</fullName>
    </submittedName>
</protein>
<feature type="compositionally biased region" description="Pro residues" evidence="1">
    <location>
        <begin position="239"/>
        <end position="249"/>
    </location>
</feature>
<feature type="compositionally biased region" description="Low complexity" evidence="1">
    <location>
        <begin position="201"/>
        <end position="210"/>
    </location>
</feature>
<dbReference type="RefSeq" id="XP_013904889.1">
    <property type="nucleotide sequence ID" value="XM_014049435.1"/>
</dbReference>
<dbReference type="GeneID" id="25734972"/>
<dbReference type="OrthoDB" id="536815at2759"/>